<evidence type="ECO:0000313" key="16">
    <source>
        <dbReference type="EMBL" id="KAJ9143240.1"/>
    </source>
</evidence>
<dbReference type="GO" id="GO:0005739">
    <property type="term" value="C:mitochondrion"/>
    <property type="evidence" value="ECO:0007669"/>
    <property type="project" value="TreeGrafter"/>
</dbReference>
<keyword evidence="17" id="KW-1185">Reference proteome</keyword>
<keyword evidence="10" id="KW-0560">Oxidoreductase</keyword>
<sequence>MLATRAIAAPARRQFLGAAPRAGTTYMLQSRRGYAAAQQERVAKFTGQKASNGKYTVSLIEGDGIGPEISQAVKDIFAAAKTPIAWEPCDVTPILKDGKTAIPDAAIESIRKNKIALKGPLATPIGKGHVSLNLTLRRTFNLFANLRPCRSVAGFKTPYDNVDTVLIRENTEGEYSGIEHVVVDGVVQSIKLITREASERVLRFAFQHATEIGRKKVRVVHKATIMKMSDGLFLNVAKDVAKDFPHIEFDAELLDNTCLKMVTDPVPYNDKVLVMPNLYGDILSDMCAGLIGGLGLTPSGNIGDECSIFEAVHGSAPDIAGKGLANPTALLLSSMMMLRHMSLNEYADRIEKAAFDTLAEGKALTGDLGGKAKTHEFAAAIIEKL</sequence>
<gene>
    <name evidence="16" type="ORF">NKR19_g6899</name>
</gene>
<comment type="catalytic activity">
    <reaction evidence="1">
        <text>D-threo-isocitrate + NAD(+) = 2-oxoglutarate + CO2 + NADH</text>
        <dbReference type="Rhea" id="RHEA:23632"/>
        <dbReference type="ChEBI" id="CHEBI:15562"/>
        <dbReference type="ChEBI" id="CHEBI:16526"/>
        <dbReference type="ChEBI" id="CHEBI:16810"/>
        <dbReference type="ChEBI" id="CHEBI:57540"/>
        <dbReference type="ChEBI" id="CHEBI:57945"/>
        <dbReference type="EC" id="1.1.1.41"/>
    </reaction>
</comment>
<dbReference type="GO" id="GO:0004449">
    <property type="term" value="F:isocitrate dehydrogenase (NAD+) activity"/>
    <property type="evidence" value="ECO:0007669"/>
    <property type="project" value="UniProtKB-EC"/>
</dbReference>
<evidence type="ECO:0000256" key="12">
    <source>
        <dbReference type="ARBA" id="ARBA00030631"/>
    </source>
</evidence>
<keyword evidence="8" id="KW-0460">Magnesium</keyword>
<dbReference type="InterPro" id="IPR019818">
    <property type="entry name" value="IsoCit/isopropylmalate_DH_CS"/>
</dbReference>
<dbReference type="PANTHER" id="PTHR11835:SF34">
    <property type="entry name" value="ISOCITRATE DEHYDROGENASE [NAD] SUBUNIT ALPHA, MITOCHONDRIAL"/>
    <property type="match status" value="1"/>
</dbReference>
<evidence type="ECO:0000256" key="10">
    <source>
        <dbReference type="ARBA" id="ARBA00023002"/>
    </source>
</evidence>
<proteinExistence type="inferred from homology"/>
<evidence type="ECO:0000256" key="5">
    <source>
        <dbReference type="ARBA" id="ARBA00011567"/>
    </source>
</evidence>
<dbReference type="InterPro" id="IPR004434">
    <property type="entry name" value="Isocitrate_DH_NAD"/>
</dbReference>
<dbReference type="EMBL" id="JANBVN010000113">
    <property type="protein sequence ID" value="KAJ9143240.1"/>
    <property type="molecule type" value="Genomic_DNA"/>
</dbReference>
<comment type="subunit">
    <text evidence="5">Octamer of two non-identical subunits IDH1 and IDH2.</text>
</comment>
<dbReference type="GO" id="GO:0006099">
    <property type="term" value="P:tricarboxylic acid cycle"/>
    <property type="evidence" value="ECO:0007669"/>
    <property type="project" value="InterPro"/>
</dbReference>
<keyword evidence="7" id="KW-0479">Metal-binding</keyword>
<dbReference type="PANTHER" id="PTHR11835">
    <property type="entry name" value="DECARBOXYLATING DEHYDROGENASES-ISOCITRATE, ISOPROPYLMALATE, TARTRATE"/>
    <property type="match status" value="1"/>
</dbReference>
<evidence type="ECO:0000256" key="4">
    <source>
        <dbReference type="ARBA" id="ARBA00007769"/>
    </source>
</evidence>
<protein>
    <recommendedName>
        <fullName evidence="14">Isocitrate dehydrogenase [NAD] subunit 2, mitochondrial</fullName>
        <ecNumber evidence="6">1.1.1.41</ecNumber>
    </recommendedName>
    <alternativeName>
        <fullName evidence="13">Isocitric dehydrogenase</fullName>
    </alternativeName>
    <alternativeName>
        <fullName evidence="12">NAD(+)-specific ICDH</fullName>
    </alternativeName>
</protein>
<dbReference type="GO" id="GO:0006102">
    <property type="term" value="P:isocitrate metabolic process"/>
    <property type="evidence" value="ECO:0007669"/>
    <property type="project" value="TreeGrafter"/>
</dbReference>
<dbReference type="SMART" id="SM01329">
    <property type="entry name" value="Iso_dh"/>
    <property type="match status" value="1"/>
</dbReference>
<keyword evidence="9" id="KW-0809">Transit peptide</keyword>
<evidence type="ECO:0000256" key="7">
    <source>
        <dbReference type="ARBA" id="ARBA00022723"/>
    </source>
</evidence>
<evidence type="ECO:0000256" key="3">
    <source>
        <dbReference type="ARBA" id="ARBA00001946"/>
    </source>
</evidence>
<evidence type="ECO:0000256" key="8">
    <source>
        <dbReference type="ARBA" id="ARBA00022842"/>
    </source>
</evidence>
<dbReference type="Gene3D" id="3.40.718.10">
    <property type="entry name" value="Isopropylmalate Dehydrogenase"/>
    <property type="match status" value="1"/>
</dbReference>
<evidence type="ECO:0000256" key="11">
    <source>
        <dbReference type="ARBA" id="ARBA00023027"/>
    </source>
</evidence>
<evidence type="ECO:0000256" key="1">
    <source>
        <dbReference type="ARBA" id="ARBA00000837"/>
    </source>
</evidence>
<comment type="cofactor">
    <cofactor evidence="2">
        <name>Mn(2+)</name>
        <dbReference type="ChEBI" id="CHEBI:29035"/>
    </cofactor>
</comment>
<name>A0AA38RVJ3_9PEZI</name>
<comment type="cofactor">
    <cofactor evidence="3">
        <name>Mg(2+)</name>
        <dbReference type="ChEBI" id="CHEBI:18420"/>
    </cofactor>
</comment>
<evidence type="ECO:0000256" key="9">
    <source>
        <dbReference type="ARBA" id="ARBA00022946"/>
    </source>
</evidence>
<evidence type="ECO:0000256" key="13">
    <source>
        <dbReference type="ARBA" id="ARBA00030683"/>
    </source>
</evidence>
<dbReference type="NCBIfam" id="TIGR00175">
    <property type="entry name" value="mito_nad_idh"/>
    <property type="match status" value="1"/>
</dbReference>
<evidence type="ECO:0000256" key="6">
    <source>
        <dbReference type="ARBA" id="ARBA00013012"/>
    </source>
</evidence>
<dbReference type="AlphaFoldDB" id="A0AA38RVJ3"/>
<dbReference type="Pfam" id="PF00180">
    <property type="entry name" value="Iso_dh"/>
    <property type="match status" value="1"/>
</dbReference>
<keyword evidence="11" id="KW-0520">NAD</keyword>
<organism evidence="16 17">
    <name type="scientific">Coniochaeta hoffmannii</name>
    <dbReference type="NCBI Taxonomy" id="91930"/>
    <lineage>
        <taxon>Eukaryota</taxon>
        <taxon>Fungi</taxon>
        <taxon>Dikarya</taxon>
        <taxon>Ascomycota</taxon>
        <taxon>Pezizomycotina</taxon>
        <taxon>Sordariomycetes</taxon>
        <taxon>Sordariomycetidae</taxon>
        <taxon>Coniochaetales</taxon>
        <taxon>Coniochaetaceae</taxon>
        <taxon>Coniochaeta</taxon>
    </lineage>
</organism>
<comment type="caution">
    <text evidence="16">The sequence shown here is derived from an EMBL/GenBank/DDBJ whole genome shotgun (WGS) entry which is preliminary data.</text>
</comment>
<dbReference type="PROSITE" id="PS00470">
    <property type="entry name" value="IDH_IMDH"/>
    <property type="match status" value="1"/>
</dbReference>
<dbReference type="GO" id="GO:0051287">
    <property type="term" value="F:NAD binding"/>
    <property type="evidence" value="ECO:0007669"/>
    <property type="project" value="InterPro"/>
</dbReference>
<dbReference type="InterPro" id="IPR024084">
    <property type="entry name" value="IsoPropMal-DH-like_dom"/>
</dbReference>
<dbReference type="SUPFAM" id="SSF53659">
    <property type="entry name" value="Isocitrate/Isopropylmalate dehydrogenase-like"/>
    <property type="match status" value="1"/>
</dbReference>
<feature type="domain" description="Isopropylmalate dehydrogenase-like" evidence="15">
    <location>
        <begin position="56"/>
        <end position="381"/>
    </location>
</feature>
<dbReference type="Proteomes" id="UP001174691">
    <property type="component" value="Unassembled WGS sequence"/>
</dbReference>
<evidence type="ECO:0000313" key="17">
    <source>
        <dbReference type="Proteomes" id="UP001174691"/>
    </source>
</evidence>
<evidence type="ECO:0000259" key="15">
    <source>
        <dbReference type="SMART" id="SM01329"/>
    </source>
</evidence>
<dbReference type="GO" id="GO:0000287">
    <property type="term" value="F:magnesium ion binding"/>
    <property type="evidence" value="ECO:0007669"/>
    <property type="project" value="InterPro"/>
</dbReference>
<reference evidence="16" key="1">
    <citation type="submission" date="2022-07" db="EMBL/GenBank/DDBJ databases">
        <title>Fungi with potential for degradation of polypropylene.</title>
        <authorList>
            <person name="Gostincar C."/>
        </authorList>
    </citation>
    <scope>NUCLEOTIDE SEQUENCE</scope>
    <source>
        <strain evidence="16">EXF-13287</strain>
    </source>
</reference>
<dbReference type="EC" id="1.1.1.41" evidence="6"/>
<evidence type="ECO:0000256" key="14">
    <source>
        <dbReference type="ARBA" id="ARBA00072026"/>
    </source>
</evidence>
<comment type="similarity">
    <text evidence="4">Belongs to the isocitrate and isopropylmalate dehydrogenases family.</text>
</comment>
<evidence type="ECO:0000256" key="2">
    <source>
        <dbReference type="ARBA" id="ARBA00001936"/>
    </source>
</evidence>
<dbReference type="FunFam" id="3.40.718.10:FF:000003">
    <property type="entry name" value="Isocitrate dehydrogenase [NAD] subunit, mitochondrial"/>
    <property type="match status" value="1"/>
</dbReference>
<accession>A0AA38RVJ3</accession>